<organism evidence="4 5">
    <name type="scientific">Hibiscus syriacus</name>
    <name type="common">Rose of Sharon</name>
    <dbReference type="NCBI Taxonomy" id="106335"/>
    <lineage>
        <taxon>Eukaryota</taxon>
        <taxon>Viridiplantae</taxon>
        <taxon>Streptophyta</taxon>
        <taxon>Embryophyta</taxon>
        <taxon>Tracheophyta</taxon>
        <taxon>Spermatophyta</taxon>
        <taxon>Magnoliopsida</taxon>
        <taxon>eudicotyledons</taxon>
        <taxon>Gunneridae</taxon>
        <taxon>Pentapetalae</taxon>
        <taxon>rosids</taxon>
        <taxon>malvids</taxon>
        <taxon>Malvales</taxon>
        <taxon>Malvaceae</taxon>
        <taxon>Malvoideae</taxon>
        <taxon>Hibiscus</taxon>
    </lineage>
</organism>
<dbReference type="PANTHER" id="PTHR13234">
    <property type="entry name" value="GAMMA-INTERFERON INDUCIBLE LYSOSOMAL THIOL REDUCTASE GILT"/>
    <property type="match status" value="1"/>
</dbReference>
<dbReference type="EMBL" id="VEPZ02001065">
    <property type="protein sequence ID" value="KAE8696504.1"/>
    <property type="molecule type" value="Genomic_DNA"/>
</dbReference>
<dbReference type="Proteomes" id="UP000436088">
    <property type="component" value="Unassembled WGS sequence"/>
</dbReference>
<dbReference type="Pfam" id="PF05699">
    <property type="entry name" value="Dimer_Tnp_hAT"/>
    <property type="match status" value="1"/>
</dbReference>
<feature type="domain" description="HAT C-terminal dimerisation" evidence="3">
    <location>
        <begin position="134"/>
        <end position="189"/>
    </location>
</feature>
<reference evidence="4" key="1">
    <citation type="submission" date="2019-09" db="EMBL/GenBank/DDBJ databases">
        <title>Draft genome information of white flower Hibiscus syriacus.</title>
        <authorList>
            <person name="Kim Y.-M."/>
        </authorList>
    </citation>
    <scope>NUCLEOTIDE SEQUENCE [LARGE SCALE GENOMIC DNA]</scope>
    <source>
        <strain evidence="4">YM2019G1</strain>
    </source>
</reference>
<evidence type="ECO:0000256" key="1">
    <source>
        <dbReference type="ARBA" id="ARBA00005679"/>
    </source>
</evidence>
<gene>
    <name evidence="4" type="ORF">F3Y22_tig00110656pilonHSYRG00015</name>
</gene>
<evidence type="ECO:0000313" key="4">
    <source>
        <dbReference type="EMBL" id="KAE8696504.1"/>
    </source>
</evidence>
<dbReference type="AlphaFoldDB" id="A0A6A2ZWY3"/>
<dbReference type="SUPFAM" id="SSF53098">
    <property type="entry name" value="Ribonuclease H-like"/>
    <property type="match status" value="1"/>
</dbReference>
<dbReference type="InterPro" id="IPR012337">
    <property type="entry name" value="RNaseH-like_sf"/>
</dbReference>
<name>A0A6A2ZWY3_HIBSY</name>
<dbReference type="InterPro" id="IPR004911">
    <property type="entry name" value="Interferon-induced_GILT"/>
</dbReference>
<protein>
    <submittedName>
        <fullName evidence="4">Gamma-interferon-inducible lysosomal thiol reductase</fullName>
    </submittedName>
</protein>
<comment type="similarity">
    <text evidence="1">Belongs to the GILT family.</text>
</comment>
<evidence type="ECO:0000259" key="3">
    <source>
        <dbReference type="Pfam" id="PF05699"/>
    </source>
</evidence>
<accession>A0A6A2ZWY3</accession>
<sequence>MSNTAEFSVGGNLEVVRVIEHTRNKDIWDHYDLCEMSNGSRRARCKLCLKFLASEGNTTLKNYLTKSCKALRSRSDPSQSNLTPQGGVFVYDNEKLREAFTKFVITKALPFDHFDDEDFTTTIQQLMQPRYTQEAQFPILAAMARDLLTVQASTVASESAFSVSGRVISQRRSRLSPESVEVCICLKDYLDGAARKQHITTLEDAIDADLEANLHIEEVELGISPPNEEGEDDKEEMAMGESVPLWGNRFPPSILEISEPNHSVRNRSDKNRSGSYTIVNLRLVPWGNADIVGDLIRCQHGEDECDLNAIHSCVIHLWPDEKTRFGFVRCTEEQRLKEVPVSSEEAMLPAYLSIIPLVFSPKSSILRSTLDIECLHLLLQHGNETESLNPPYEYAPWVVVNKQPLKTDYEKFVKYVCDAYQGDPKPEACNAQSCSVGSTNRKMATKIHSGCYAEQS</sequence>
<evidence type="ECO:0000256" key="2">
    <source>
        <dbReference type="ARBA" id="ARBA00023180"/>
    </source>
</evidence>
<keyword evidence="5" id="KW-1185">Reference proteome</keyword>
<dbReference type="InterPro" id="IPR008906">
    <property type="entry name" value="HATC_C_dom"/>
</dbReference>
<dbReference type="GO" id="GO:0016671">
    <property type="term" value="F:oxidoreductase activity, acting on a sulfur group of donors, disulfide as acceptor"/>
    <property type="evidence" value="ECO:0007669"/>
    <property type="project" value="InterPro"/>
</dbReference>
<comment type="caution">
    <text evidence="4">The sequence shown here is derived from an EMBL/GenBank/DDBJ whole genome shotgun (WGS) entry which is preliminary data.</text>
</comment>
<keyword evidence="2" id="KW-0325">Glycoprotein</keyword>
<evidence type="ECO:0000313" key="5">
    <source>
        <dbReference type="Proteomes" id="UP000436088"/>
    </source>
</evidence>
<dbReference type="PANTHER" id="PTHR13234:SF64">
    <property type="entry name" value="SAPOSIN A-TYPE DOMAIN-CONTAINING PROTEIN"/>
    <property type="match status" value="1"/>
</dbReference>
<dbReference type="GO" id="GO:0046983">
    <property type="term" value="F:protein dimerization activity"/>
    <property type="evidence" value="ECO:0007669"/>
    <property type="project" value="InterPro"/>
</dbReference>
<proteinExistence type="inferred from homology"/>
<dbReference type="Pfam" id="PF03227">
    <property type="entry name" value="GILT"/>
    <property type="match status" value="1"/>
</dbReference>